<comment type="caution">
    <text evidence="1">The sequence shown here is derived from an EMBL/GenBank/DDBJ whole genome shotgun (WGS) entry which is preliminary data.</text>
</comment>
<sequence>MGRQLLLEALLIVGCGLLLRVSGNPIGVEQDKSDSPEGLYGADDLVFVLNATNFKSNVFQSDRAWLVEFYNSWCGYCQRFAPIWKSLAKDVHGWGDIVSIAAIDCADEDNTPLCRDFEIMKYPTLKFFHLHFPAQDSLGLELKKESDEVAIRARLIDQLEKEQQESRGGPSWPNIVHYRGNDLDSLRHGIPDSILYEFLIFEEGKSYLGAEVLLDLHKLDNILVRRVNATDNPLTISSNVSTFPTVVVLSRDNPQESLRIMSGTREGIRDSILAFLKSKKVPVDSRLLDGEMHIQDSELTSKSKSTVEPNLSGDKLYQLDLENALYFSLNSEISLSPIITGEKLDALKLYLKTLVNYFPFYTPKSHTYLQILKEIVEGRSNMTGKNFKDQVKTKERGLDPVYSGPRTWIGCQGSSENSRGYPCGLWTMFHTLTVAAAEDFDSNVDEDQSSVLVAMHAYIKNFFGCADCAEHFQGMAKNMSLFEIQGGDDSILWLWKAHNKVNERLAGDQTEDPKFKKIQYPAASNCPKCKFSDGSWDEVEVLRYLKRKYSKVNIDLQGVDLKLKQHEMNVSAPSSGASYRKPGLSWDFTIFDISLCVLLYVASAAILTLVCLKFAYKKTHKKKISFQNVFVVSPK</sequence>
<keyword evidence="2" id="KW-1185">Reference proteome</keyword>
<dbReference type="EMBL" id="CM056741">
    <property type="protein sequence ID" value="KAJ8686312.1"/>
    <property type="molecule type" value="Genomic_DNA"/>
</dbReference>
<dbReference type="Proteomes" id="UP001239111">
    <property type="component" value="Chromosome 1"/>
</dbReference>
<evidence type="ECO:0000313" key="2">
    <source>
        <dbReference type="Proteomes" id="UP001239111"/>
    </source>
</evidence>
<evidence type="ECO:0000313" key="1">
    <source>
        <dbReference type="EMBL" id="KAJ8686312.1"/>
    </source>
</evidence>
<accession>A0ACC2PSC3</accession>
<organism evidence="1 2">
    <name type="scientific">Eretmocerus hayati</name>
    <dbReference type="NCBI Taxonomy" id="131215"/>
    <lineage>
        <taxon>Eukaryota</taxon>
        <taxon>Metazoa</taxon>
        <taxon>Ecdysozoa</taxon>
        <taxon>Arthropoda</taxon>
        <taxon>Hexapoda</taxon>
        <taxon>Insecta</taxon>
        <taxon>Pterygota</taxon>
        <taxon>Neoptera</taxon>
        <taxon>Endopterygota</taxon>
        <taxon>Hymenoptera</taxon>
        <taxon>Apocrita</taxon>
        <taxon>Proctotrupomorpha</taxon>
        <taxon>Chalcidoidea</taxon>
        <taxon>Aphelinidae</taxon>
        <taxon>Aphelininae</taxon>
        <taxon>Eretmocerus</taxon>
    </lineage>
</organism>
<gene>
    <name evidence="1" type="ORF">QAD02_022106</name>
</gene>
<proteinExistence type="predicted"/>
<protein>
    <submittedName>
        <fullName evidence="1">Uncharacterized protein</fullName>
    </submittedName>
</protein>
<name>A0ACC2PSC3_9HYME</name>
<reference evidence="1" key="1">
    <citation type="submission" date="2023-04" db="EMBL/GenBank/DDBJ databases">
        <title>A chromosome-level genome assembly of the parasitoid wasp Eretmocerus hayati.</title>
        <authorList>
            <person name="Zhong Y."/>
            <person name="Liu S."/>
            <person name="Liu Y."/>
        </authorList>
    </citation>
    <scope>NUCLEOTIDE SEQUENCE</scope>
    <source>
        <strain evidence="1">ZJU_SS_LIU_2023</strain>
    </source>
</reference>